<evidence type="ECO:0000259" key="5">
    <source>
        <dbReference type="PROSITE" id="PS51192"/>
    </source>
</evidence>
<evidence type="ECO:0000256" key="1">
    <source>
        <dbReference type="ARBA" id="ARBA00022741"/>
    </source>
</evidence>
<dbReference type="InterPro" id="IPR001650">
    <property type="entry name" value="Helicase_C-like"/>
</dbReference>
<dbReference type="GO" id="GO:0003676">
    <property type="term" value="F:nucleic acid binding"/>
    <property type="evidence" value="ECO:0007669"/>
    <property type="project" value="InterPro"/>
</dbReference>
<evidence type="ECO:0000256" key="3">
    <source>
        <dbReference type="SAM" id="Coils"/>
    </source>
</evidence>
<accession>A0A9X0WKL1</accession>
<dbReference type="InterPro" id="IPR014001">
    <property type="entry name" value="Helicase_ATP-bd"/>
</dbReference>
<dbReference type="PROSITE" id="PS51194">
    <property type="entry name" value="HELICASE_CTER"/>
    <property type="match status" value="1"/>
</dbReference>
<dbReference type="Gene3D" id="3.40.50.300">
    <property type="entry name" value="P-loop containing nucleotide triphosphate hydrolases"/>
    <property type="match status" value="2"/>
</dbReference>
<dbReference type="EMBL" id="NRSD01000026">
    <property type="protein sequence ID" value="MBK1646471.1"/>
    <property type="molecule type" value="Genomic_DNA"/>
</dbReference>
<dbReference type="InterPro" id="IPR011545">
    <property type="entry name" value="DEAD/DEAH_box_helicase_dom"/>
</dbReference>
<evidence type="ECO:0000256" key="4">
    <source>
        <dbReference type="SAM" id="MobiDB-lite"/>
    </source>
</evidence>
<evidence type="ECO:0000256" key="2">
    <source>
        <dbReference type="ARBA" id="ARBA00022840"/>
    </source>
</evidence>
<evidence type="ECO:0000313" key="7">
    <source>
        <dbReference type="EMBL" id="MBK1646471.1"/>
    </source>
</evidence>
<dbReference type="InterPro" id="IPR018973">
    <property type="entry name" value="MZB"/>
</dbReference>
<dbReference type="Pfam" id="PF09369">
    <property type="entry name" value="MZB"/>
    <property type="match status" value="1"/>
</dbReference>
<feature type="region of interest" description="Disordered" evidence="4">
    <location>
        <begin position="619"/>
        <end position="646"/>
    </location>
</feature>
<dbReference type="Proteomes" id="UP001138802">
    <property type="component" value="Unassembled WGS sequence"/>
</dbReference>
<keyword evidence="2" id="KW-0067">ATP-binding</keyword>
<dbReference type="SUPFAM" id="SSF52540">
    <property type="entry name" value="P-loop containing nucleoside triphosphate hydrolases"/>
    <property type="match status" value="2"/>
</dbReference>
<dbReference type="SMART" id="SM00487">
    <property type="entry name" value="DEXDc"/>
    <property type="match status" value="1"/>
</dbReference>
<keyword evidence="3" id="KW-0175">Coiled coil</keyword>
<feature type="coiled-coil region" evidence="3">
    <location>
        <begin position="1275"/>
        <end position="1332"/>
    </location>
</feature>
<organism evidence="7 8">
    <name type="scientific">Thiocapsa imhoffii</name>
    <dbReference type="NCBI Taxonomy" id="382777"/>
    <lineage>
        <taxon>Bacteria</taxon>
        <taxon>Pseudomonadati</taxon>
        <taxon>Pseudomonadota</taxon>
        <taxon>Gammaproteobacteria</taxon>
        <taxon>Chromatiales</taxon>
        <taxon>Chromatiaceae</taxon>
        <taxon>Thiocapsa</taxon>
    </lineage>
</organism>
<dbReference type="PANTHER" id="PTHR47957:SF3">
    <property type="entry name" value="ATP-DEPENDENT HELICASE HRQ1"/>
    <property type="match status" value="1"/>
</dbReference>
<dbReference type="GO" id="GO:0005524">
    <property type="term" value="F:ATP binding"/>
    <property type="evidence" value="ECO:0007669"/>
    <property type="project" value="UniProtKB-KW"/>
</dbReference>
<dbReference type="GO" id="GO:0036297">
    <property type="term" value="P:interstrand cross-link repair"/>
    <property type="evidence" value="ECO:0007669"/>
    <property type="project" value="TreeGrafter"/>
</dbReference>
<sequence length="2201" mass="243471">MLPSLVVEEVQRGVAETLRAQFEPSTALFKDAVRRLIDEPTWVKGPYVQLGMPFVPGTSGQNFFKDFQTEHPAHLHQELAWQRCAVSGQSTLVATGTGSGKTECFLYPVLDHVARMRRMPEQPRGIKAIIIYPMNALADDQSGRIAELVHKTSAFAGIRVGLFVGSGQTRYRPAKIGRNPEPDHPAMGPDHVITDKDVLRDNPPDILLTNYKMLDFLLIRPRDQPLWRFNAPETLRYLIVDELHTFDGAQGTDLAMLIRRLRQRLQCDDGRLICIGTSATLGDAGPGEAGARDAGRVDAGGTQPLRDYASQIFATDFDADAVITERRQGFDAFIGDRVVESLLADDAGVLRAIQARDFAGQSEAVAAFLPAFFADPALLALLTAGIETAEGRVRLGEELKKHLLFQTLLRIATQAPISIDDIADRMTRTLSAGLRPHADAIIIALLTLVAWARAPYAGQSVTADTPTGHLNHLVTLRVQIWVQELRRVLATVSAKPEEIELASEASVLSRRERLRLPVVQCSNCRATGWLTVKAPQESRVEQNPDKIYAAFFARNRDPFLARLYPRLGGPGGPSPANTPVLEQSLCGQCGALGRDGVTQCTHCRGEDILPVSRVSATRAKRLGGENGRGERGRGEHGRGEGAGKAAREVHVHDDICPVCGERDRLLIIGAQTTSIAAHAVERLWAAPLNHQKKLILFSDSVQDAAHRAGYIESKTEGHLMRAGLAKALSTLPPTLPWDQALERLGRCYLDPASPLAMTPRDFVARFIPPAMEWLRDWKHLLLHHDLPPGASLPDLLCRRLQWRAVEELTYRSDRGRTLSKVGVAVLFPDLDELQAVTARLLPLLREAGGGLEALDAERLFHWTVGTLLALIRAGGVFHLDLETLAETGDFGAYEFAPHRKHWMPHRGKSSPPRFLTREAGRHGFLNLEERAGNPLLTWAQLAMGVSLYSPGILTLAYEELLKALEQSGLGRFVLLEHRGEQARVFGLNADRLNLHQQLRRLVTPSAAQALWVPEEGVDLLDGLPAWNSPGERLRPDPVAAPDWWHSRFKGGDLTRVIAHEHTGLLERDERLALQNRFMARAGETQPWFENLLSATPTLEMGIDIGALASVMLGGVPPNQANFIQRIGRAGRLDGNAAVFAIADASPDGHDQYYFANPLEMLHGAVEAPAIYLGAAEVLRRQLYAFFFDHWVAEGTPALPDKLSEALDQVANGDGDLSRFPFNYLDFVNRQEPTLFDAFCRMLGRHLTPETRTKLEGFISGSEQQKHLRARFLAYFEEAHAERESWKARRKKITQELGRLKKRPEDEQTLAEIEILEAERAGLGQRIQQMNNEHLLEAMTNAGLLPNYAFPEEGVSLTTIVHGAKSATGEPYATPVHRYSRPAHAALAEFAPLNTFFAHKSKVRIDQVDMSVEPPLEHRFCPSCHVLSPLIDPAAHQDRCPHCGNTAWADTSQVRPLLRLRRAVANIDRADRTRITESDEARNPRFYARRLLMNFDAADVRSAWRLESSQAIYGFEFIARAVFHDLNLGQPAATSSALPATVIAGDDSMKTGFTLCSECGKVQRAVRAGQEDTREQAHAPDCRHRHATGSDHLLSELFLYRQFESECLRILVPTGFGSGDRTTYSFMSALQLGLRKRFGGRVDHLRFETMTEPRSEPAAEASAGKSYILIYDSVPGGTGYLQQMLAGKADTLTEVLAVAHTVIRDCACKDKEGVDGCYQCVFQYRQGRHRKNISRNAALEILDELVQGDFKRTQVPCLSEIEINPAFGSELERRFLSAIKALGGHLDLDNSRFPAVQITQDIKAGRTAYLLRVGANTYWVDTQWPIEDPASGQVLCQPDFLITATRTASSMRPIAVFVDGWEYHQKTLPEDARKRATLMLRGDDRVWSVTYEDIEAAHALKAGTDLPGPLDVLETDSGRAIPLNRLPTFSRQELASNAVALLLRLLAEAGSADQDPLDPLRATGRYLLMTSVRRPSEIDAAVKARHDAVRRALPDWLGTEERAVHLQSPGKMSLQWVGSAEPKFMTDKADSTYPLAYPLAGALVLDDTAVTADLKVGRQQWRQWLRLANLLQGVPGVALLTQSMLDAGTTLAVSEPLAARPARVGADWNRILDDGDFLERLRTGFLSLANSDQPAPEQIGAEIEDDDGYRMAEALWEQVRIVFLSAGQTEFSAAWQGAGFRVIEEGDHWWLAVETALKGQDS</sequence>
<proteinExistence type="predicted"/>
<dbReference type="Pfam" id="PF00270">
    <property type="entry name" value="DEAD"/>
    <property type="match status" value="1"/>
</dbReference>
<name>A0A9X0WKL1_9GAMM</name>
<gene>
    <name evidence="7" type="ORF">CKO25_17830</name>
</gene>
<dbReference type="GO" id="GO:0043138">
    <property type="term" value="F:3'-5' DNA helicase activity"/>
    <property type="evidence" value="ECO:0007669"/>
    <property type="project" value="TreeGrafter"/>
</dbReference>
<evidence type="ECO:0000259" key="6">
    <source>
        <dbReference type="PROSITE" id="PS51194"/>
    </source>
</evidence>
<dbReference type="SMART" id="SM00490">
    <property type="entry name" value="HELICc"/>
    <property type="match status" value="1"/>
</dbReference>
<reference evidence="7 8" key="1">
    <citation type="journal article" date="2020" name="Microorganisms">
        <title>Osmotic Adaptation and Compatible Solute Biosynthesis of Phototrophic Bacteria as Revealed from Genome Analyses.</title>
        <authorList>
            <person name="Imhoff J.F."/>
            <person name="Rahn T."/>
            <person name="Kunzel S."/>
            <person name="Keller A."/>
            <person name="Neulinger S.C."/>
        </authorList>
    </citation>
    <scope>NUCLEOTIDE SEQUENCE [LARGE SCALE GENOMIC DNA]</scope>
    <source>
        <strain evidence="7 8">DSM 21303</strain>
    </source>
</reference>
<keyword evidence="1" id="KW-0547">Nucleotide-binding</keyword>
<dbReference type="PROSITE" id="PS51192">
    <property type="entry name" value="HELICASE_ATP_BIND_1"/>
    <property type="match status" value="1"/>
</dbReference>
<dbReference type="InterPro" id="IPR027417">
    <property type="entry name" value="P-loop_NTPase"/>
</dbReference>
<dbReference type="RefSeq" id="WP_200389288.1">
    <property type="nucleotide sequence ID" value="NZ_NRSD01000026.1"/>
</dbReference>
<dbReference type="GO" id="GO:0006289">
    <property type="term" value="P:nucleotide-excision repair"/>
    <property type="evidence" value="ECO:0007669"/>
    <property type="project" value="TreeGrafter"/>
</dbReference>
<feature type="compositionally biased region" description="Basic and acidic residues" evidence="4">
    <location>
        <begin position="627"/>
        <end position="646"/>
    </location>
</feature>
<evidence type="ECO:0000313" key="8">
    <source>
        <dbReference type="Proteomes" id="UP001138802"/>
    </source>
</evidence>
<feature type="domain" description="Helicase ATP-binding" evidence="5">
    <location>
        <begin position="82"/>
        <end position="284"/>
    </location>
</feature>
<evidence type="ECO:0008006" key="9">
    <source>
        <dbReference type="Google" id="ProtNLM"/>
    </source>
</evidence>
<dbReference type="Pfam" id="PF00271">
    <property type="entry name" value="Helicase_C"/>
    <property type="match status" value="1"/>
</dbReference>
<keyword evidence="8" id="KW-1185">Reference proteome</keyword>
<dbReference type="PANTHER" id="PTHR47957">
    <property type="entry name" value="ATP-DEPENDENT HELICASE HRQ1"/>
    <property type="match status" value="1"/>
</dbReference>
<comment type="caution">
    <text evidence="7">The sequence shown here is derived from an EMBL/GenBank/DDBJ whole genome shotgun (WGS) entry which is preliminary data.</text>
</comment>
<protein>
    <recommendedName>
        <fullName evidence="9">DEAD/DEAH box helicase</fullName>
    </recommendedName>
</protein>
<feature type="domain" description="Helicase C-terminal" evidence="6">
    <location>
        <begin position="956"/>
        <end position="1178"/>
    </location>
</feature>